<organism evidence="1 2">
    <name type="scientific">Pseudomonas coronafaciens pv. coronafaciens</name>
    <dbReference type="NCBI Taxonomy" id="235275"/>
    <lineage>
        <taxon>Bacteria</taxon>
        <taxon>Pseudomonadati</taxon>
        <taxon>Pseudomonadota</taxon>
        <taxon>Gammaproteobacteria</taxon>
        <taxon>Pseudomonadales</taxon>
        <taxon>Pseudomonadaceae</taxon>
        <taxon>Pseudomonas</taxon>
        <taxon>Pseudomonas coronafaciens</taxon>
    </lineage>
</organism>
<protein>
    <submittedName>
        <fullName evidence="1">Type VI secretion system tube protein Hcp</fullName>
    </submittedName>
</protein>
<dbReference type="NCBIfam" id="TIGR03344">
    <property type="entry name" value="VI_effect_Hcp1"/>
    <property type="match status" value="1"/>
</dbReference>
<dbReference type="PANTHER" id="PTHR34319">
    <property type="entry name" value="MAJOR EXPORTED PROTEIN"/>
    <property type="match status" value="1"/>
</dbReference>
<gene>
    <name evidence="1" type="primary">hcp</name>
    <name evidence="1" type="ORF">GMO17_11655</name>
</gene>
<dbReference type="InterPro" id="IPR008514">
    <property type="entry name" value="T6SS_Hcp"/>
</dbReference>
<accession>A0AAE6QH43</accession>
<dbReference type="PANTHER" id="PTHR34319:SF6">
    <property type="entry name" value="MAJOR EXPORTED PROTEIN"/>
    <property type="match status" value="1"/>
</dbReference>
<dbReference type="InterPro" id="IPR036624">
    <property type="entry name" value="Hcp1-lik_sf"/>
</dbReference>
<proteinExistence type="predicted"/>
<dbReference type="RefSeq" id="WP_024691459.1">
    <property type="nucleotide sequence ID" value="NZ_CP046441.1"/>
</dbReference>
<sequence>MPTPAFLTVIGKVQGLITKNSSSVESVSGASRTDHIDESMIQALSHEIISPYDRQSGSSTGPRIHGPLCLTKSFDSASPLLLQALVKGEELEKVEIRWYRMSGSKEEHYYTTTLEDAKIVAIKDYMPSCQDPGNSHFTHLQEVHFSYRDITWNHVAASTTGSDQWDKSKMD</sequence>
<evidence type="ECO:0000313" key="2">
    <source>
        <dbReference type="Proteomes" id="UP000423413"/>
    </source>
</evidence>
<dbReference type="AlphaFoldDB" id="A0AAE6QH43"/>
<dbReference type="EMBL" id="CP046441">
    <property type="protein sequence ID" value="QGT81798.1"/>
    <property type="molecule type" value="Genomic_DNA"/>
</dbReference>
<dbReference type="Proteomes" id="UP000423413">
    <property type="component" value="Chromosome"/>
</dbReference>
<dbReference type="Pfam" id="PF05638">
    <property type="entry name" value="T6SS_HCP"/>
    <property type="match status" value="1"/>
</dbReference>
<dbReference type="SUPFAM" id="SSF141452">
    <property type="entry name" value="Hcp1-like"/>
    <property type="match status" value="1"/>
</dbReference>
<dbReference type="Gene3D" id="2.30.110.20">
    <property type="entry name" value="Hcp1-like"/>
    <property type="match status" value="1"/>
</dbReference>
<reference evidence="1 2" key="1">
    <citation type="submission" date="2019-11" db="EMBL/GenBank/DDBJ databases">
        <title>Complete genome sequence of Pseudomonas syringae pv. coronafaciens isolate B19001 originated in imported oat cereal.</title>
        <authorList>
            <person name="Kim S.M."/>
            <person name="Lee B.C."/>
            <person name="Seo S.J."/>
            <person name="Lee J.E."/>
            <person name="Choi N.J."/>
            <person name="Park J.H."/>
        </authorList>
    </citation>
    <scope>NUCLEOTIDE SEQUENCE [LARGE SCALE GENOMIC DNA]</scope>
    <source>
        <strain evidence="1 2">B19001</strain>
    </source>
</reference>
<dbReference type="InterPro" id="IPR052947">
    <property type="entry name" value="T6SS_Hcp1_domain"/>
</dbReference>
<name>A0AAE6QH43_9PSED</name>
<evidence type="ECO:0000313" key="1">
    <source>
        <dbReference type="EMBL" id="QGT81798.1"/>
    </source>
</evidence>